<feature type="region of interest" description="Disordered" evidence="10">
    <location>
        <begin position="63"/>
        <end position="114"/>
    </location>
</feature>
<dbReference type="FunFam" id="4.10.640.10:FF:000007">
    <property type="entry name" value="28S ribosomal protein S18c, mitochondrial"/>
    <property type="match status" value="1"/>
</dbReference>
<dbReference type="SUPFAM" id="SSF46911">
    <property type="entry name" value="Ribosomal protein S18"/>
    <property type="match status" value="1"/>
</dbReference>
<evidence type="ECO:0000256" key="1">
    <source>
        <dbReference type="ARBA" id="ARBA00004173"/>
    </source>
</evidence>
<keyword evidence="12" id="KW-1185">Reference proteome</keyword>
<evidence type="ECO:0000256" key="2">
    <source>
        <dbReference type="ARBA" id="ARBA00005589"/>
    </source>
</evidence>
<dbReference type="GO" id="GO:0003735">
    <property type="term" value="F:structural constituent of ribosome"/>
    <property type="evidence" value="ECO:0007669"/>
    <property type="project" value="InterPro"/>
</dbReference>
<evidence type="ECO:0000256" key="4">
    <source>
        <dbReference type="ARBA" id="ARBA00022980"/>
    </source>
</evidence>
<proteinExistence type="inferred from homology"/>
<keyword evidence="3" id="KW-0809">Transit peptide</keyword>
<dbReference type="Proteomes" id="UP000007754">
    <property type="component" value="Chromosome 4"/>
</dbReference>
<comment type="similarity">
    <text evidence="2">Belongs to the bacterial ribosomal protein bS18 family.</text>
</comment>
<dbReference type="AlphaFoldDB" id="A0A674GNT8"/>
<evidence type="ECO:0000256" key="8">
    <source>
        <dbReference type="ARBA" id="ARBA00076783"/>
    </source>
</evidence>
<reference evidence="11" key="2">
    <citation type="submission" date="2025-08" db="UniProtKB">
        <authorList>
            <consortium name="Ensembl"/>
        </authorList>
    </citation>
    <scope>IDENTIFICATION</scope>
</reference>
<evidence type="ECO:0000256" key="5">
    <source>
        <dbReference type="ARBA" id="ARBA00023128"/>
    </source>
</evidence>
<sequence length="283" mass="31134">MPSSQAELPGSPPSPEPAIPYRLLRRGPLAIRTRPLASHRRAGGDGLHWGPAPLAGAALPAHGELGLRHGGGTVSQGTVSQGTVSQGTVRARPDPPGRPPEARPPWRERHCRQHHAGAARDRLWPIVCPSRAGRAAIGRRAAGRRGAGVMAARAVAARRSWPRLALEKLWVRPRRLQHEGQPEGQPERSDQPIQMENPYKDPPKRCVLCGVNVDYKNVQLLSQFVSPYTGSIYGRHITGLCNKKQKEITKAIKRAHVFGFMPVMFKNPQFLTDPKLCNIKYPE</sequence>
<keyword evidence="5" id="KW-0496">Mitochondrion</keyword>
<keyword evidence="4" id="KW-0689">Ribosomal protein</keyword>
<dbReference type="InterPro" id="IPR001648">
    <property type="entry name" value="Ribosomal_bS18"/>
</dbReference>
<dbReference type="GO" id="GO:0032543">
    <property type="term" value="P:mitochondrial translation"/>
    <property type="evidence" value="ECO:0007669"/>
    <property type="project" value="TreeGrafter"/>
</dbReference>
<name>A0A674GNT8_TAEGU</name>
<dbReference type="GO" id="GO:0005763">
    <property type="term" value="C:mitochondrial small ribosomal subunit"/>
    <property type="evidence" value="ECO:0007669"/>
    <property type="project" value="UniProtKB-ARBA"/>
</dbReference>
<evidence type="ECO:0000313" key="12">
    <source>
        <dbReference type="Proteomes" id="UP000007754"/>
    </source>
</evidence>
<reference evidence="11 12" key="1">
    <citation type="journal article" date="2010" name="Nature">
        <title>The genome of a songbird.</title>
        <authorList>
            <person name="Warren W.C."/>
            <person name="Clayton D.F."/>
            <person name="Ellegren H."/>
            <person name="Arnold A.P."/>
            <person name="Hillier L.W."/>
            <person name="Kunstner A."/>
            <person name="Searle S."/>
            <person name="White S."/>
            <person name="Vilella A.J."/>
            <person name="Fairley S."/>
            <person name="Heger A."/>
            <person name="Kong L."/>
            <person name="Ponting C.P."/>
            <person name="Jarvis E.D."/>
            <person name="Mello C.V."/>
            <person name="Minx P."/>
            <person name="Lovell P."/>
            <person name="Velho T.A."/>
            <person name="Ferris M."/>
            <person name="Balakrishnan C.N."/>
            <person name="Sinha S."/>
            <person name="Blatti C."/>
            <person name="London S.E."/>
            <person name="Li Y."/>
            <person name="Lin Y.C."/>
            <person name="George J."/>
            <person name="Sweedler J."/>
            <person name="Southey B."/>
            <person name="Gunaratne P."/>
            <person name="Watson M."/>
            <person name="Nam K."/>
            <person name="Backstrom N."/>
            <person name="Smeds L."/>
            <person name="Nabholz B."/>
            <person name="Itoh Y."/>
            <person name="Whitney O."/>
            <person name="Pfenning A.R."/>
            <person name="Howard J."/>
            <person name="Volker M."/>
            <person name="Skinner B.M."/>
            <person name="Griffin D.K."/>
            <person name="Ye L."/>
            <person name="McLaren W.M."/>
            <person name="Flicek P."/>
            <person name="Quesada V."/>
            <person name="Velasco G."/>
            <person name="Lopez-Otin C."/>
            <person name="Puente X.S."/>
            <person name="Olender T."/>
            <person name="Lancet D."/>
            <person name="Smit A.F."/>
            <person name="Hubley R."/>
            <person name="Konkel M.K."/>
            <person name="Walker J.A."/>
            <person name="Batzer M.A."/>
            <person name="Gu W."/>
            <person name="Pollock D.D."/>
            <person name="Chen L."/>
            <person name="Cheng Z."/>
            <person name="Eichler E.E."/>
            <person name="Stapley J."/>
            <person name="Slate J."/>
            <person name="Ekblom R."/>
            <person name="Birkhead T."/>
            <person name="Burke T."/>
            <person name="Burt D."/>
            <person name="Scharff C."/>
            <person name="Adam I."/>
            <person name="Richard H."/>
            <person name="Sultan M."/>
            <person name="Soldatov A."/>
            <person name="Lehrach H."/>
            <person name="Edwards S.V."/>
            <person name="Yang S.P."/>
            <person name="Li X."/>
            <person name="Graves T."/>
            <person name="Fulton L."/>
            <person name="Nelson J."/>
            <person name="Chinwalla A."/>
            <person name="Hou S."/>
            <person name="Mardis E.R."/>
            <person name="Wilson R.K."/>
        </authorList>
    </citation>
    <scope>NUCLEOTIDE SEQUENCE [LARGE SCALE GENOMIC DNA]</scope>
</reference>
<feature type="compositionally biased region" description="Basic and acidic residues" evidence="10">
    <location>
        <begin position="176"/>
        <end position="190"/>
    </location>
</feature>
<dbReference type="GeneTree" id="ENSGT00940000165965"/>
<evidence type="ECO:0000256" key="9">
    <source>
        <dbReference type="ARBA" id="ARBA00080084"/>
    </source>
</evidence>
<gene>
    <name evidence="11" type="primary">MRPS18C</name>
</gene>
<feature type="region of interest" description="Disordered" evidence="10">
    <location>
        <begin position="176"/>
        <end position="198"/>
    </location>
</feature>
<dbReference type="NCBIfam" id="TIGR00165">
    <property type="entry name" value="S18"/>
    <property type="match status" value="1"/>
</dbReference>
<reference evidence="11" key="3">
    <citation type="submission" date="2025-09" db="UniProtKB">
        <authorList>
            <consortium name="Ensembl"/>
        </authorList>
    </citation>
    <scope>IDENTIFICATION</scope>
</reference>
<dbReference type="PANTHER" id="PTHR13479">
    <property type="entry name" value="30S RIBOSOMAL PROTEIN S18"/>
    <property type="match status" value="1"/>
</dbReference>
<dbReference type="Pfam" id="PF01084">
    <property type="entry name" value="Ribosomal_S18"/>
    <property type="match status" value="1"/>
</dbReference>
<evidence type="ECO:0000313" key="11">
    <source>
        <dbReference type="Ensembl" id="ENSTGUP00000024558.1"/>
    </source>
</evidence>
<organism evidence="11 12">
    <name type="scientific">Taeniopygia guttata</name>
    <name type="common">Zebra finch</name>
    <name type="synonym">Poephila guttata</name>
    <dbReference type="NCBI Taxonomy" id="59729"/>
    <lineage>
        <taxon>Eukaryota</taxon>
        <taxon>Metazoa</taxon>
        <taxon>Chordata</taxon>
        <taxon>Craniata</taxon>
        <taxon>Vertebrata</taxon>
        <taxon>Euteleostomi</taxon>
        <taxon>Archelosauria</taxon>
        <taxon>Archosauria</taxon>
        <taxon>Dinosauria</taxon>
        <taxon>Saurischia</taxon>
        <taxon>Theropoda</taxon>
        <taxon>Coelurosauria</taxon>
        <taxon>Aves</taxon>
        <taxon>Neognathae</taxon>
        <taxon>Neoaves</taxon>
        <taxon>Telluraves</taxon>
        <taxon>Australaves</taxon>
        <taxon>Passeriformes</taxon>
        <taxon>Passeroidea</taxon>
        <taxon>Estrildidae</taxon>
        <taxon>Estrildinae</taxon>
        <taxon>Taeniopygia</taxon>
    </lineage>
</organism>
<feature type="compositionally biased region" description="Basic and acidic residues" evidence="10">
    <location>
        <begin position="91"/>
        <end position="108"/>
    </location>
</feature>
<dbReference type="Gene3D" id="4.10.640.10">
    <property type="entry name" value="Ribosomal protein S18"/>
    <property type="match status" value="1"/>
</dbReference>
<accession>A0A674GNT8</accession>
<dbReference type="InParanoid" id="A0A674GNT8"/>
<comment type="subcellular location">
    <subcellularLocation>
        <location evidence="1">Mitochondrion</location>
    </subcellularLocation>
</comment>
<keyword evidence="6" id="KW-0687">Ribonucleoprotein</keyword>
<protein>
    <recommendedName>
        <fullName evidence="7">Small ribosomal subunit protein bS18m</fullName>
    </recommendedName>
    <alternativeName>
        <fullName evidence="9">28S ribosomal protein S18-1, mitochondrial</fullName>
    </alternativeName>
    <alternativeName>
        <fullName evidence="8">28S ribosomal protein S18c, mitochondrial</fullName>
    </alternativeName>
</protein>
<dbReference type="InterPro" id="IPR036870">
    <property type="entry name" value="Ribosomal_bS18_sf"/>
</dbReference>
<feature type="compositionally biased region" description="Polar residues" evidence="10">
    <location>
        <begin position="75"/>
        <end position="88"/>
    </location>
</feature>
<dbReference type="GO" id="GO:0070181">
    <property type="term" value="F:small ribosomal subunit rRNA binding"/>
    <property type="evidence" value="ECO:0007669"/>
    <property type="project" value="TreeGrafter"/>
</dbReference>
<evidence type="ECO:0000256" key="6">
    <source>
        <dbReference type="ARBA" id="ARBA00023274"/>
    </source>
</evidence>
<dbReference type="Ensembl" id="ENSTGUT00000040581.1">
    <property type="protein sequence ID" value="ENSTGUP00000024558.1"/>
    <property type="gene ID" value="ENSTGUG00000028005.1"/>
</dbReference>
<feature type="region of interest" description="Disordered" evidence="10">
    <location>
        <begin position="1"/>
        <end position="22"/>
    </location>
</feature>
<dbReference type="PANTHER" id="PTHR13479:SF40">
    <property type="entry name" value="SMALL RIBOSOMAL SUBUNIT PROTEIN BS18M"/>
    <property type="match status" value="1"/>
</dbReference>
<dbReference type="GO" id="GO:0005743">
    <property type="term" value="C:mitochondrial inner membrane"/>
    <property type="evidence" value="ECO:0007669"/>
    <property type="project" value="UniProtKB-ARBA"/>
</dbReference>
<evidence type="ECO:0000256" key="7">
    <source>
        <dbReference type="ARBA" id="ARBA00035264"/>
    </source>
</evidence>
<evidence type="ECO:0000256" key="10">
    <source>
        <dbReference type="SAM" id="MobiDB-lite"/>
    </source>
</evidence>
<evidence type="ECO:0000256" key="3">
    <source>
        <dbReference type="ARBA" id="ARBA00022946"/>
    </source>
</evidence>